<dbReference type="PROSITE" id="PS51257">
    <property type="entry name" value="PROKAR_LIPOPROTEIN"/>
    <property type="match status" value="1"/>
</dbReference>
<evidence type="ECO:0000313" key="4">
    <source>
        <dbReference type="Proteomes" id="UP000191040"/>
    </source>
</evidence>
<gene>
    <name evidence="3" type="ORF">SAMN06295964_2195</name>
</gene>
<evidence type="ECO:0000256" key="1">
    <source>
        <dbReference type="SAM" id="MobiDB-lite"/>
    </source>
</evidence>
<feature type="chain" id="PRO_5010538397" description="META domain-containing protein" evidence="2">
    <location>
        <begin position="19"/>
        <end position="131"/>
    </location>
</feature>
<evidence type="ECO:0000256" key="2">
    <source>
        <dbReference type="SAM" id="SignalP"/>
    </source>
</evidence>
<feature type="region of interest" description="Disordered" evidence="1">
    <location>
        <begin position="91"/>
        <end position="131"/>
    </location>
</feature>
<accession>A0A1T4Z3A3</accession>
<reference evidence="4" key="1">
    <citation type="submission" date="2017-02" db="EMBL/GenBank/DDBJ databases">
        <authorList>
            <person name="Varghese N."/>
            <person name="Submissions S."/>
        </authorList>
    </citation>
    <scope>NUCLEOTIDE SEQUENCE [LARGE SCALE GENOMIC DNA]</scope>
    <source>
        <strain evidence="4">9H-4</strain>
    </source>
</reference>
<organism evidence="3 4">
    <name type="scientific">Aeromicrobium choanae</name>
    <dbReference type="NCBI Taxonomy" id="1736691"/>
    <lineage>
        <taxon>Bacteria</taxon>
        <taxon>Bacillati</taxon>
        <taxon>Actinomycetota</taxon>
        <taxon>Actinomycetes</taxon>
        <taxon>Propionibacteriales</taxon>
        <taxon>Nocardioidaceae</taxon>
        <taxon>Aeromicrobium</taxon>
    </lineage>
</organism>
<dbReference type="AlphaFoldDB" id="A0A1T4Z3A3"/>
<name>A0A1T4Z3A3_9ACTN</name>
<keyword evidence="2" id="KW-0732">Signal</keyword>
<protein>
    <recommendedName>
        <fullName evidence="5">META domain-containing protein</fullName>
    </recommendedName>
</protein>
<evidence type="ECO:0008006" key="5">
    <source>
        <dbReference type="Google" id="ProtNLM"/>
    </source>
</evidence>
<evidence type="ECO:0000313" key="3">
    <source>
        <dbReference type="EMBL" id="SKB08529.1"/>
    </source>
</evidence>
<dbReference type="OrthoDB" id="129860at85009"/>
<keyword evidence="4" id="KW-1185">Reference proteome</keyword>
<dbReference type="EMBL" id="LT796768">
    <property type="protein sequence ID" value="SKB08529.1"/>
    <property type="molecule type" value="Genomic_DNA"/>
</dbReference>
<dbReference type="STRING" id="1736691.SAMN06295964_2195"/>
<proteinExistence type="predicted"/>
<dbReference type="Proteomes" id="UP000191040">
    <property type="component" value="Chromosome I"/>
</dbReference>
<feature type="signal peptide" evidence="2">
    <location>
        <begin position="1"/>
        <end position="18"/>
    </location>
</feature>
<dbReference type="RefSeq" id="WP_078700196.1">
    <property type="nucleotide sequence ID" value="NZ_LT796768.1"/>
</dbReference>
<sequence>MRLLAALLLALTLLTGCADDGDPLATTETSEVEAPEDTLPVLGLWESEPLDSGRTIMLTLSDDNSYVAENECLELVGRWELAGGQVVLTPDERGSQQCGDDAGAPVELPPALTVDGDTLVPEGVGPTFTRN</sequence>